<dbReference type="EMBL" id="JAJSOF020000009">
    <property type="protein sequence ID" value="KAJ4446488.1"/>
    <property type="molecule type" value="Genomic_DNA"/>
</dbReference>
<evidence type="ECO:0000313" key="1">
    <source>
        <dbReference type="EMBL" id="KAJ4446488.1"/>
    </source>
</evidence>
<gene>
    <name evidence="1" type="ORF">ANN_13184</name>
</gene>
<accession>A0ABQ8TIP9</accession>
<proteinExistence type="predicted"/>
<sequence>MRAGSSPHGGRNFLMKFRPVNGPVPTQHRDALGEQTSYNGWGDHRANHTIPPFWLDDRPSLLRHVDVRPTASTSFRLRDIENFDEVNAFIIVMQLDNKYAIRKIQDNREGLELNGLHQLLVYADAVNMLEIHKRLGKIREFL</sequence>
<comment type="caution">
    <text evidence="1">The sequence shown here is derived from an EMBL/GenBank/DDBJ whole genome shotgun (WGS) entry which is preliminary data.</text>
</comment>
<evidence type="ECO:0000313" key="2">
    <source>
        <dbReference type="Proteomes" id="UP001148838"/>
    </source>
</evidence>
<dbReference type="Proteomes" id="UP001148838">
    <property type="component" value="Unassembled WGS sequence"/>
</dbReference>
<name>A0ABQ8TIP9_PERAM</name>
<reference evidence="1 2" key="1">
    <citation type="journal article" date="2022" name="Allergy">
        <title>Genome assembly and annotation of Periplaneta americana reveal a comprehensive cockroach allergen profile.</title>
        <authorList>
            <person name="Wang L."/>
            <person name="Xiong Q."/>
            <person name="Saelim N."/>
            <person name="Wang L."/>
            <person name="Nong W."/>
            <person name="Wan A.T."/>
            <person name="Shi M."/>
            <person name="Liu X."/>
            <person name="Cao Q."/>
            <person name="Hui J.H.L."/>
            <person name="Sookrung N."/>
            <person name="Leung T.F."/>
            <person name="Tungtrongchitr A."/>
            <person name="Tsui S.K.W."/>
        </authorList>
    </citation>
    <scope>NUCLEOTIDE SEQUENCE [LARGE SCALE GENOMIC DNA]</scope>
    <source>
        <strain evidence="1">PWHHKU_190912</strain>
    </source>
</reference>
<organism evidence="1 2">
    <name type="scientific">Periplaneta americana</name>
    <name type="common">American cockroach</name>
    <name type="synonym">Blatta americana</name>
    <dbReference type="NCBI Taxonomy" id="6978"/>
    <lineage>
        <taxon>Eukaryota</taxon>
        <taxon>Metazoa</taxon>
        <taxon>Ecdysozoa</taxon>
        <taxon>Arthropoda</taxon>
        <taxon>Hexapoda</taxon>
        <taxon>Insecta</taxon>
        <taxon>Pterygota</taxon>
        <taxon>Neoptera</taxon>
        <taxon>Polyneoptera</taxon>
        <taxon>Dictyoptera</taxon>
        <taxon>Blattodea</taxon>
        <taxon>Blattoidea</taxon>
        <taxon>Blattidae</taxon>
        <taxon>Blattinae</taxon>
        <taxon>Periplaneta</taxon>
    </lineage>
</organism>
<protein>
    <submittedName>
        <fullName evidence="1">Uncharacterized protein</fullName>
    </submittedName>
</protein>
<keyword evidence="2" id="KW-1185">Reference proteome</keyword>